<gene>
    <name evidence="1" type="ORF">FA95DRAFT_1565361</name>
</gene>
<keyword evidence="2" id="KW-1185">Reference proteome</keyword>
<dbReference type="Proteomes" id="UP000814033">
    <property type="component" value="Unassembled WGS sequence"/>
</dbReference>
<sequence>MADELSKLRGQLHIAKGTALENLGSMTGVLTLVGVGRVERLAGERQRDAALEREAKRNNGAVGGEEQRQAGSGSTTE</sequence>
<evidence type="ECO:0000313" key="2">
    <source>
        <dbReference type="Proteomes" id="UP000814033"/>
    </source>
</evidence>
<accession>A0ACB8RBC6</accession>
<reference evidence="1" key="1">
    <citation type="submission" date="2021-02" db="EMBL/GenBank/DDBJ databases">
        <authorList>
            <consortium name="DOE Joint Genome Institute"/>
            <person name="Ahrendt S."/>
            <person name="Looney B.P."/>
            <person name="Miyauchi S."/>
            <person name="Morin E."/>
            <person name="Drula E."/>
            <person name="Courty P.E."/>
            <person name="Chicoki N."/>
            <person name="Fauchery L."/>
            <person name="Kohler A."/>
            <person name="Kuo A."/>
            <person name="Labutti K."/>
            <person name="Pangilinan J."/>
            <person name="Lipzen A."/>
            <person name="Riley R."/>
            <person name="Andreopoulos W."/>
            <person name="He G."/>
            <person name="Johnson J."/>
            <person name="Barry K.W."/>
            <person name="Grigoriev I.V."/>
            <person name="Nagy L."/>
            <person name="Hibbett D."/>
            <person name="Henrissat B."/>
            <person name="Matheny P.B."/>
            <person name="Labbe J."/>
            <person name="Martin F."/>
        </authorList>
    </citation>
    <scope>NUCLEOTIDE SEQUENCE</scope>
    <source>
        <strain evidence="1">FP105234-sp</strain>
    </source>
</reference>
<name>A0ACB8RBC6_9AGAM</name>
<protein>
    <submittedName>
        <fullName evidence="1">Uncharacterized protein</fullName>
    </submittedName>
</protein>
<comment type="caution">
    <text evidence="1">The sequence shown here is derived from an EMBL/GenBank/DDBJ whole genome shotgun (WGS) entry which is preliminary data.</text>
</comment>
<dbReference type="EMBL" id="MU276121">
    <property type="protein sequence ID" value="KAI0041471.1"/>
    <property type="molecule type" value="Genomic_DNA"/>
</dbReference>
<evidence type="ECO:0000313" key="1">
    <source>
        <dbReference type="EMBL" id="KAI0041471.1"/>
    </source>
</evidence>
<organism evidence="1 2">
    <name type="scientific">Auriscalpium vulgare</name>
    <dbReference type="NCBI Taxonomy" id="40419"/>
    <lineage>
        <taxon>Eukaryota</taxon>
        <taxon>Fungi</taxon>
        <taxon>Dikarya</taxon>
        <taxon>Basidiomycota</taxon>
        <taxon>Agaricomycotina</taxon>
        <taxon>Agaricomycetes</taxon>
        <taxon>Russulales</taxon>
        <taxon>Auriscalpiaceae</taxon>
        <taxon>Auriscalpium</taxon>
    </lineage>
</organism>
<proteinExistence type="predicted"/>
<reference evidence="1" key="2">
    <citation type="journal article" date="2022" name="New Phytol.">
        <title>Evolutionary transition to the ectomycorrhizal habit in the genomes of a hyperdiverse lineage of mushroom-forming fungi.</title>
        <authorList>
            <person name="Looney B."/>
            <person name="Miyauchi S."/>
            <person name="Morin E."/>
            <person name="Drula E."/>
            <person name="Courty P.E."/>
            <person name="Kohler A."/>
            <person name="Kuo A."/>
            <person name="LaButti K."/>
            <person name="Pangilinan J."/>
            <person name="Lipzen A."/>
            <person name="Riley R."/>
            <person name="Andreopoulos W."/>
            <person name="He G."/>
            <person name="Johnson J."/>
            <person name="Nolan M."/>
            <person name="Tritt A."/>
            <person name="Barry K.W."/>
            <person name="Grigoriev I.V."/>
            <person name="Nagy L.G."/>
            <person name="Hibbett D."/>
            <person name="Henrissat B."/>
            <person name="Matheny P.B."/>
            <person name="Labbe J."/>
            <person name="Martin F.M."/>
        </authorList>
    </citation>
    <scope>NUCLEOTIDE SEQUENCE</scope>
    <source>
        <strain evidence="1">FP105234-sp</strain>
    </source>
</reference>